<evidence type="ECO:0000313" key="3">
    <source>
        <dbReference type="EMBL" id="VAW45816.1"/>
    </source>
</evidence>
<dbReference type="AlphaFoldDB" id="A0A3B0WNB1"/>
<dbReference type="PANTHER" id="PTHR43542:SF1">
    <property type="entry name" value="METHYLTRANSFERASE"/>
    <property type="match status" value="1"/>
</dbReference>
<organism evidence="3">
    <name type="scientific">hydrothermal vent metagenome</name>
    <dbReference type="NCBI Taxonomy" id="652676"/>
    <lineage>
        <taxon>unclassified sequences</taxon>
        <taxon>metagenomes</taxon>
        <taxon>ecological metagenomes</taxon>
    </lineage>
</organism>
<reference evidence="3" key="1">
    <citation type="submission" date="2018-06" db="EMBL/GenBank/DDBJ databases">
        <authorList>
            <person name="Zhirakovskaya E."/>
        </authorList>
    </citation>
    <scope>NUCLEOTIDE SEQUENCE</scope>
</reference>
<dbReference type="Pfam" id="PF03602">
    <property type="entry name" value="Cons_hypoth95"/>
    <property type="match status" value="1"/>
</dbReference>
<dbReference type="EC" id="2.1.1.171" evidence="3"/>
<accession>A0A3B0WNB1</accession>
<protein>
    <submittedName>
        <fullName evidence="3">16S rRNA (Guanine(966)-N(2))-methyltransferase</fullName>
        <ecNumber evidence="3">2.1.1.171</ecNumber>
    </submittedName>
</protein>
<keyword evidence="2 3" id="KW-0808">Transferase</keyword>
<dbReference type="PANTHER" id="PTHR43542">
    <property type="entry name" value="METHYLTRANSFERASE"/>
    <property type="match status" value="1"/>
</dbReference>
<evidence type="ECO:0000256" key="1">
    <source>
        <dbReference type="ARBA" id="ARBA00022603"/>
    </source>
</evidence>
<proteinExistence type="predicted"/>
<dbReference type="SUPFAM" id="SSF53335">
    <property type="entry name" value="S-adenosyl-L-methionine-dependent methyltransferases"/>
    <property type="match status" value="1"/>
</dbReference>
<evidence type="ECO:0000256" key="2">
    <source>
        <dbReference type="ARBA" id="ARBA00022679"/>
    </source>
</evidence>
<dbReference type="PROSITE" id="PS00092">
    <property type="entry name" value="N6_MTASE"/>
    <property type="match status" value="1"/>
</dbReference>
<dbReference type="CDD" id="cd02440">
    <property type="entry name" value="AdoMet_MTases"/>
    <property type="match status" value="1"/>
</dbReference>
<keyword evidence="1 3" id="KW-0489">Methyltransferase</keyword>
<dbReference type="PIRSF" id="PIRSF004553">
    <property type="entry name" value="CHP00095"/>
    <property type="match status" value="1"/>
</dbReference>
<dbReference type="GO" id="GO:0003676">
    <property type="term" value="F:nucleic acid binding"/>
    <property type="evidence" value="ECO:0007669"/>
    <property type="project" value="InterPro"/>
</dbReference>
<dbReference type="InterPro" id="IPR002052">
    <property type="entry name" value="DNA_methylase_N6_adenine_CS"/>
</dbReference>
<dbReference type="EMBL" id="UOFB01000101">
    <property type="protein sequence ID" value="VAW45816.1"/>
    <property type="molecule type" value="Genomic_DNA"/>
</dbReference>
<dbReference type="InterPro" id="IPR029063">
    <property type="entry name" value="SAM-dependent_MTases_sf"/>
</dbReference>
<name>A0A3B0WNB1_9ZZZZ</name>
<gene>
    <name evidence="3" type="ORF">MNBD_GAMMA04-1983</name>
</gene>
<dbReference type="GO" id="GO:0052913">
    <property type="term" value="F:16S rRNA (guanine(966)-N(2))-methyltransferase activity"/>
    <property type="evidence" value="ECO:0007669"/>
    <property type="project" value="UniProtKB-EC"/>
</dbReference>
<sequence length="205" mass="22920">MAQKKGKKKHHSNVGQVRIIGGDWRGRKLSVLQSEGLRPTSDRVRETLFNWLQFEIAGATCLDVFAGSGTLGLEALSRGAKSTVFLELSVPVSKQLLSNLETLKSTNAQVIQGDSLLWLESRFESGGADKFDVVFVDPPFHQNLMQKTVDKLFASGVISNEVSNSSWLYLEQEKVLSWPTLPDGWRCYREKVTSQVRFGLFKKSV</sequence>
<dbReference type="NCBIfam" id="TIGR00095">
    <property type="entry name" value="16S rRNA (guanine(966)-N(2))-methyltransferase RsmD"/>
    <property type="match status" value="1"/>
</dbReference>
<dbReference type="Gene3D" id="3.40.50.150">
    <property type="entry name" value="Vaccinia Virus protein VP39"/>
    <property type="match status" value="1"/>
</dbReference>
<dbReference type="InterPro" id="IPR004398">
    <property type="entry name" value="RNA_MeTrfase_RsmD"/>
</dbReference>